<keyword evidence="2 6" id="KW-0328">Glycosyltransferase</keyword>
<name>A0A9D4D629_DREPO</name>
<dbReference type="InterPro" id="IPR052056">
    <property type="entry name" value="Mono-ARTD/PARP"/>
</dbReference>
<evidence type="ECO:0000259" key="7">
    <source>
        <dbReference type="PROSITE" id="PS51059"/>
    </source>
</evidence>
<keyword evidence="4 6" id="KW-0520">NAD</keyword>
<keyword evidence="9" id="KW-1185">Reference proteome</keyword>
<dbReference type="GO" id="GO:0005634">
    <property type="term" value="C:nucleus"/>
    <property type="evidence" value="ECO:0007669"/>
    <property type="project" value="UniProtKB-SubCell"/>
</dbReference>
<dbReference type="Gene3D" id="3.90.228.10">
    <property type="match status" value="1"/>
</dbReference>
<evidence type="ECO:0000256" key="1">
    <source>
        <dbReference type="ARBA" id="ARBA00004123"/>
    </source>
</evidence>
<dbReference type="InterPro" id="IPR012317">
    <property type="entry name" value="Poly(ADP-ribose)pol_cat_dom"/>
</dbReference>
<dbReference type="PANTHER" id="PTHR14453">
    <property type="entry name" value="PARP/ZINC FINGER CCCH TYPE DOMAIN CONTAINING PROTEIN"/>
    <property type="match status" value="1"/>
</dbReference>
<keyword evidence="3 6" id="KW-0808">Transferase</keyword>
<keyword evidence="5" id="KW-0539">Nucleus</keyword>
<sequence length="182" mass="20961">MSDKTQVECVSLKTANEEYLDVERGFHKSVGREKYHIVKIERIQNRTLHEQYSSKKKQIEASFSRGNCEKMLWHGTAHTAVTSIKEKGFDRSYCGKNATVYGQGVYFAKDASYSAQDTYSPLDYSRHKKMFRCLVLTGEYTTGTAEMRHPPPNCHSSCNDIEGPYIFVIFTFLHNSRARDHK</sequence>
<dbReference type="GO" id="GO:0003714">
    <property type="term" value="F:transcription corepressor activity"/>
    <property type="evidence" value="ECO:0007669"/>
    <property type="project" value="TreeGrafter"/>
</dbReference>
<dbReference type="PROSITE" id="PS51059">
    <property type="entry name" value="PARP_CATALYTIC"/>
    <property type="match status" value="1"/>
</dbReference>
<evidence type="ECO:0000313" key="8">
    <source>
        <dbReference type="EMBL" id="KAH3739708.1"/>
    </source>
</evidence>
<evidence type="ECO:0000256" key="5">
    <source>
        <dbReference type="ARBA" id="ARBA00023242"/>
    </source>
</evidence>
<accession>A0A9D4D629</accession>
<dbReference type="GO" id="GO:0005737">
    <property type="term" value="C:cytoplasm"/>
    <property type="evidence" value="ECO:0007669"/>
    <property type="project" value="TreeGrafter"/>
</dbReference>
<protein>
    <recommendedName>
        <fullName evidence="6">Poly [ADP-ribose] polymerase</fullName>
        <shortName evidence="6">PARP</shortName>
        <ecNumber evidence="6">2.4.2.-</ecNumber>
    </recommendedName>
</protein>
<dbReference type="Proteomes" id="UP000828390">
    <property type="component" value="Unassembled WGS sequence"/>
</dbReference>
<reference evidence="8" key="1">
    <citation type="journal article" date="2019" name="bioRxiv">
        <title>The Genome of the Zebra Mussel, Dreissena polymorpha: A Resource for Invasive Species Research.</title>
        <authorList>
            <person name="McCartney M.A."/>
            <person name="Auch B."/>
            <person name="Kono T."/>
            <person name="Mallez S."/>
            <person name="Zhang Y."/>
            <person name="Obille A."/>
            <person name="Becker A."/>
            <person name="Abrahante J.E."/>
            <person name="Garbe J."/>
            <person name="Badalamenti J.P."/>
            <person name="Herman A."/>
            <person name="Mangelson H."/>
            <person name="Liachko I."/>
            <person name="Sullivan S."/>
            <person name="Sone E.D."/>
            <person name="Koren S."/>
            <person name="Silverstein K.A.T."/>
            <person name="Beckman K.B."/>
            <person name="Gohl D.M."/>
        </authorList>
    </citation>
    <scope>NUCLEOTIDE SEQUENCE</scope>
    <source>
        <strain evidence="8">Duluth1</strain>
        <tissue evidence="8">Whole animal</tissue>
    </source>
</reference>
<evidence type="ECO:0000256" key="4">
    <source>
        <dbReference type="ARBA" id="ARBA00023027"/>
    </source>
</evidence>
<proteinExistence type="predicted"/>
<dbReference type="EMBL" id="JAIWYP010000011">
    <property type="protein sequence ID" value="KAH3739708.1"/>
    <property type="molecule type" value="Genomic_DNA"/>
</dbReference>
<gene>
    <name evidence="8" type="ORF">DPMN_046392</name>
</gene>
<feature type="domain" description="PARP catalytic" evidence="7">
    <location>
        <begin position="1"/>
        <end position="182"/>
    </location>
</feature>
<dbReference type="GO" id="GO:0010629">
    <property type="term" value="P:negative regulation of gene expression"/>
    <property type="evidence" value="ECO:0007669"/>
    <property type="project" value="TreeGrafter"/>
</dbReference>
<dbReference type="PANTHER" id="PTHR14453:SF67">
    <property type="entry name" value="POLY [ADP-RIBOSE] POLYMERASE"/>
    <property type="match status" value="1"/>
</dbReference>
<evidence type="ECO:0000256" key="6">
    <source>
        <dbReference type="RuleBase" id="RU362114"/>
    </source>
</evidence>
<reference evidence="8" key="2">
    <citation type="submission" date="2020-11" db="EMBL/GenBank/DDBJ databases">
        <authorList>
            <person name="McCartney M.A."/>
            <person name="Auch B."/>
            <person name="Kono T."/>
            <person name="Mallez S."/>
            <person name="Becker A."/>
            <person name="Gohl D.M."/>
            <person name="Silverstein K.A.T."/>
            <person name="Koren S."/>
            <person name="Bechman K.B."/>
            <person name="Herman A."/>
            <person name="Abrahante J.E."/>
            <person name="Garbe J."/>
        </authorList>
    </citation>
    <scope>NUCLEOTIDE SEQUENCE</scope>
    <source>
        <strain evidence="8">Duluth1</strain>
        <tissue evidence="8">Whole animal</tissue>
    </source>
</reference>
<organism evidence="8 9">
    <name type="scientific">Dreissena polymorpha</name>
    <name type="common">Zebra mussel</name>
    <name type="synonym">Mytilus polymorpha</name>
    <dbReference type="NCBI Taxonomy" id="45954"/>
    <lineage>
        <taxon>Eukaryota</taxon>
        <taxon>Metazoa</taxon>
        <taxon>Spiralia</taxon>
        <taxon>Lophotrochozoa</taxon>
        <taxon>Mollusca</taxon>
        <taxon>Bivalvia</taxon>
        <taxon>Autobranchia</taxon>
        <taxon>Heteroconchia</taxon>
        <taxon>Euheterodonta</taxon>
        <taxon>Imparidentia</taxon>
        <taxon>Neoheterodontei</taxon>
        <taxon>Myida</taxon>
        <taxon>Dreissenoidea</taxon>
        <taxon>Dreissenidae</taxon>
        <taxon>Dreissena</taxon>
    </lineage>
</organism>
<dbReference type="EC" id="2.4.2.-" evidence="6"/>
<dbReference type="AlphaFoldDB" id="A0A9D4D629"/>
<evidence type="ECO:0000313" key="9">
    <source>
        <dbReference type="Proteomes" id="UP000828390"/>
    </source>
</evidence>
<dbReference type="SUPFAM" id="SSF56399">
    <property type="entry name" value="ADP-ribosylation"/>
    <property type="match status" value="1"/>
</dbReference>
<dbReference type="GO" id="GO:0003950">
    <property type="term" value="F:NAD+ poly-ADP-ribosyltransferase activity"/>
    <property type="evidence" value="ECO:0007669"/>
    <property type="project" value="UniProtKB-UniRule"/>
</dbReference>
<comment type="caution">
    <text evidence="8">The sequence shown here is derived from an EMBL/GenBank/DDBJ whole genome shotgun (WGS) entry which is preliminary data.</text>
</comment>
<comment type="subcellular location">
    <subcellularLocation>
        <location evidence="1">Nucleus</location>
    </subcellularLocation>
</comment>
<evidence type="ECO:0000256" key="3">
    <source>
        <dbReference type="ARBA" id="ARBA00022679"/>
    </source>
</evidence>
<evidence type="ECO:0000256" key="2">
    <source>
        <dbReference type="ARBA" id="ARBA00022676"/>
    </source>
</evidence>
<dbReference type="Pfam" id="PF00644">
    <property type="entry name" value="PARP"/>
    <property type="match status" value="1"/>
</dbReference>